<dbReference type="RefSeq" id="WP_187995879.1">
    <property type="nucleotide sequence ID" value="NZ_JACEXG010000001.1"/>
</dbReference>
<sequence>MGSKENAVFYTLTYESALRVRYDLAFERIAPMLWLRAGARGRTIERIGELGFEITETYAVLKEPDQAREFLSSLGEGDGIRIVYVVTDDSSVFQAVAQDLPGHVEAVQLYSSYLRNFEINRGRA</sequence>
<name>A0ABS2TCA8_9ACTO</name>
<accession>A0ABS2TCA8</accession>
<proteinExistence type="predicted"/>
<comment type="caution">
    <text evidence="1">The sequence shown here is derived from an EMBL/GenBank/DDBJ whole genome shotgun (WGS) entry which is preliminary data.</text>
</comment>
<evidence type="ECO:0000313" key="1">
    <source>
        <dbReference type="EMBL" id="MBM9432280.1"/>
    </source>
</evidence>
<evidence type="ECO:0000313" key="2">
    <source>
        <dbReference type="Proteomes" id="UP000705983"/>
    </source>
</evidence>
<dbReference type="EMBL" id="JAFFJS010000001">
    <property type="protein sequence ID" value="MBM9432280.1"/>
    <property type="molecule type" value="Genomic_DNA"/>
</dbReference>
<reference evidence="2" key="1">
    <citation type="submission" date="2021-02" db="EMBL/GenBank/DDBJ databases">
        <title>Leucobacter sp. CX169.</title>
        <authorList>
            <person name="Cheng Y."/>
        </authorList>
    </citation>
    <scope>NUCLEOTIDE SEQUENCE [LARGE SCALE GENOMIC DNA]</scope>
    <source>
        <strain evidence="2">JY899</strain>
    </source>
</reference>
<keyword evidence="2" id="KW-1185">Reference proteome</keyword>
<gene>
    <name evidence="1" type="ORF">JVW63_00950</name>
</gene>
<protein>
    <submittedName>
        <fullName evidence="1">Uncharacterized protein</fullName>
    </submittedName>
</protein>
<organism evidence="1 2">
    <name type="scientific">Flaviflexus equikiangi</name>
    <dbReference type="NCBI Taxonomy" id="2758573"/>
    <lineage>
        <taxon>Bacteria</taxon>
        <taxon>Bacillati</taxon>
        <taxon>Actinomycetota</taxon>
        <taxon>Actinomycetes</taxon>
        <taxon>Actinomycetales</taxon>
        <taxon>Actinomycetaceae</taxon>
        <taxon>Flaviflexus</taxon>
    </lineage>
</organism>
<dbReference type="Proteomes" id="UP000705983">
    <property type="component" value="Unassembled WGS sequence"/>
</dbReference>